<dbReference type="Pfam" id="PF13517">
    <property type="entry name" value="FG-GAP_3"/>
    <property type="match status" value="5"/>
</dbReference>
<dbReference type="RefSeq" id="WP_344788245.1">
    <property type="nucleotide sequence ID" value="NZ_BAABCA010000004.1"/>
</dbReference>
<dbReference type="InterPro" id="IPR013517">
    <property type="entry name" value="FG-GAP"/>
</dbReference>
<dbReference type="Pfam" id="PF07593">
    <property type="entry name" value="UnbV_ASPIC"/>
    <property type="match status" value="1"/>
</dbReference>
<dbReference type="PANTHER" id="PTHR16026:SF0">
    <property type="entry name" value="CARTILAGE ACIDIC PROTEIN 1"/>
    <property type="match status" value="1"/>
</dbReference>
<protein>
    <submittedName>
        <fullName evidence="3">VCBS repeat-containing protein</fullName>
    </submittedName>
</protein>
<dbReference type="InterPro" id="IPR011519">
    <property type="entry name" value="UnbV_ASPIC"/>
</dbReference>
<dbReference type="EMBL" id="BAABCA010000004">
    <property type="protein sequence ID" value="GAA4236689.1"/>
    <property type="molecule type" value="Genomic_DNA"/>
</dbReference>
<keyword evidence="4" id="KW-1185">Reference proteome</keyword>
<evidence type="ECO:0000313" key="3">
    <source>
        <dbReference type="EMBL" id="GAA4236689.1"/>
    </source>
</evidence>
<feature type="domain" description="ASPIC/UnbV" evidence="2">
    <location>
        <begin position="533"/>
        <end position="599"/>
    </location>
</feature>
<evidence type="ECO:0000313" key="4">
    <source>
        <dbReference type="Proteomes" id="UP001501496"/>
    </source>
</evidence>
<keyword evidence="1" id="KW-0732">Signal</keyword>
<dbReference type="PANTHER" id="PTHR16026">
    <property type="entry name" value="CARTILAGE ACIDIC PROTEIN 1"/>
    <property type="match status" value="1"/>
</dbReference>
<dbReference type="SUPFAM" id="SSF69318">
    <property type="entry name" value="Integrin alpha N-terminal domain"/>
    <property type="match status" value="3"/>
</dbReference>
<comment type="caution">
    <text evidence="3">The sequence shown here is derived from an EMBL/GenBank/DDBJ whole genome shotgun (WGS) entry which is preliminary data.</text>
</comment>
<dbReference type="Gene3D" id="2.130.10.130">
    <property type="entry name" value="Integrin alpha, N-terminal"/>
    <property type="match status" value="4"/>
</dbReference>
<organism evidence="3 4">
    <name type="scientific">Postechiella marina</name>
    <dbReference type="NCBI Taxonomy" id="943941"/>
    <lineage>
        <taxon>Bacteria</taxon>
        <taxon>Pseudomonadati</taxon>
        <taxon>Bacteroidota</taxon>
        <taxon>Flavobacteriia</taxon>
        <taxon>Flavobacteriales</taxon>
        <taxon>Flavobacteriaceae</taxon>
        <taxon>Postechiella</taxon>
    </lineage>
</organism>
<sequence length="1110" mass="125075">MILIKKMLFVSCLLVLVSCKTDKRPAVKEKSNHFVLLTQEYTGINFKNSLVETAEENHLINENFITGAGVAIGDINNDGLPDIYFSGNQVNDKLYLNNGNLTFTDISKKAGIEADKTWSSGVTFADVNLDGYLDIYVCKNIYSKNKSSENLLFINNGDLTFTESGSKYRVNDRGYSIQANFFDYNKDGFIDMYLINQPPSYGNRKGYKMKEGKINPFFSDKLFKNLGGNKGFVDVSKQQGIQNAAHGLSASVGDINNDNWLDVYVTNDYNKPDYLYVNKEGAFKNKILEAFKHISNFSMGSDIADYDNDGFLDIMVVDMVAEDHKRIKTNMGGMNVTTFNRIVENGWHHQYMFNTLQKNNGNGTFSDLAQLAGVSNTDWSWGPLIADFDNDGLKDIFVTNGIKRNMRYTDVNNKYEKILDSIELEAKKQNKRFQDVLDILSLVKMAPEDKLKNYIFKNNGNLTFENKIEDWGFSLPTLSSGAAYADLDLDGDLDLVINNINQRAFVYRNTTIEKNKGNFIRFNFSKNKDAVFYGSRVKLYKDNKLWQIIEMTNNRGYMSKSEDVAHFGVGDLNTIDKVEIVWADSTIETINNVKANQEIEIVKLNGVKPLVKEDVFKELLFKDITNALKLNYIHKENVYNDYKDEVLLPHKMSQFGPYIAVGDVNNDGLDDFYIGGSAGVSGSLFIQKNDHAFSEVKNGAWVQDIESEDMGATFLDVDGDNDLDLFVVSGGNEFGEKSNKLQDRLYINNGEGEFFKDKKRLPNYLISGSVVEKADFDNDGDLDLFIGGRLTPKKYPDPTSSKILENKKGYFVDVTKKVAKGLNDLGLVTSANWVDINKDNRLDLVIVGEWMPISVFIQNKNGKFSKQKMDGLNNTEGWYYSIKSADFDLDGDMDLVVGNLGLNYKYKASKESPFQVHSFDFDKNGVKDIVLSYYEHGQVYPVRGRSCSLEQMPSLGKKFPTFESFGDSNLNTIYGKDLDKALNLKAYTFASVYIENIDGQSFKQHKLPQLSQVSSINNILIDDFDADENLDILVSGNLYSSEIETPRNDASIGLFLKGDGKNNFKAVPVNKSGFYVPFDSKSMEKIQVGNSHAVIVGNNSAKLQIIKRNR</sequence>
<reference evidence="4" key="1">
    <citation type="journal article" date="2019" name="Int. J. Syst. Evol. Microbiol.">
        <title>The Global Catalogue of Microorganisms (GCM) 10K type strain sequencing project: providing services to taxonomists for standard genome sequencing and annotation.</title>
        <authorList>
            <consortium name="The Broad Institute Genomics Platform"/>
            <consortium name="The Broad Institute Genome Sequencing Center for Infectious Disease"/>
            <person name="Wu L."/>
            <person name="Ma J."/>
        </authorList>
    </citation>
    <scope>NUCLEOTIDE SEQUENCE [LARGE SCALE GENOMIC DNA]</scope>
    <source>
        <strain evidence="4">JCM 17630</strain>
    </source>
</reference>
<gene>
    <name evidence="3" type="ORF">GCM10022291_21610</name>
</gene>
<proteinExistence type="predicted"/>
<dbReference type="InterPro" id="IPR027039">
    <property type="entry name" value="Crtac1"/>
</dbReference>
<dbReference type="PROSITE" id="PS51257">
    <property type="entry name" value="PROKAR_LIPOPROTEIN"/>
    <property type="match status" value="1"/>
</dbReference>
<accession>A0ABP8CAN1</accession>
<evidence type="ECO:0000256" key="1">
    <source>
        <dbReference type="ARBA" id="ARBA00022729"/>
    </source>
</evidence>
<dbReference type="Proteomes" id="UP001501496">
    <property type="component" value="Unassembled WGS sequence"/>
</dbReference>
<name>A0ABP8CAN1_9FLAO</name>
<dbReference type="InterPro" id="IPR028994">
    <property type="entry name" value="Integrin_alpha_N"/>
</dbReference>
<evidence type="ECO:0000259" key="2">
    <source>
        <dbReference type="Pfam" id="PF07593"/>
    </source>
</evidence>